<evidence type="ECO:0000256" key="5">
    <source>
        <dbReference type="ARBA" id="ARBA00023004"/>
    </source>
</evidence>
<evidence type="ECO:0000313" key="9">
    <source>
        <dbReference type="Proteomes" id="UP000053424"/>
    </source>
</evidence>
<keyword evidence="9" id="KW-1185">Reference proteome</keyword>
<proteinExistence type="inferred from homology"/>
<keyword evidence="3 6" id="KW-0479">Metal-binding</keyword>
<dbReference type="AlphaFoldDB" id="A0A0C2Y1M1"/>
<dbReference type="PANTHER" id="PTHR46206">
    <property type="entry name" value="CYTOCHROME P450"/>
    <property type="match status" value="1"/>
</dbReference>
<comment type="cofactor">
    <cofactor evidence="1 6">
        <name>heme</name>
        <dbReference type="ChEBI" id="CHEBI:30413"/>
    </cofactor>
</comment>
<dbReference type="EMBL" id="KN831836">
    <property type="protein sequence ID" value="KIM34987.1"/>
    <property type="molecule type" value="Genomic_DNA"/>
</dbReference>
<keyword evidence="4 7" id="KW-0560">Oxidoreductase</keyword>
<dbReference type="GO" id="GO:0020037">
    <property type="term" value="F:heme binding"/>
    <property type="evidence" value="ECO:0007669"/>
    <property type="project" value="InterPro"/>
</dbReference>
<organism evidence="8 9">
    <name type="scientific">Hebeloma cylindrosporum</name>
    <dbReference type="NCBI Taxonomy" id="76867"/>
    <lineage>
        <taxon>Eukaryota</taxon>
        <taxon>Fungi</taxon>
        <taxon>Dikarya</taxon>
        <taxon>Basidiomycota</taxon>
        <taxon>Agaricomycotina</taxon>
        <taxon>Agaricomycetes</taxon>
        <taxon>Agaricomycetidae</taxon>
        <taxon>Agaricales</taxon>
        <taxon>Agaricineae</taxon>
        <taxon>Hymenogastraceae</taxon>
        <taxon>Hebeloma</taxon>
    </lineage>
</organism>
<dbReference type="OrthoDB" id="1844152at2759"/>
<dbReference type="PRINTS" id="PR00465">
    <property type="entry name" value="EP450IV"/>
</dbReference>
<dbReference type="InterPro" id="IPR001128">
    <property type="entry name" value="Cyt_P450"/>
</dbReference>
<name>A0A0C2Y1M1_HEBCY</name>
<evidence type="ECO:0000256" key="7">
    <source>
        <dbReference type="RuleBase" id="RU000461"/>
    </source>
</evidence>
<dbReference type="GO" id="GO:0004497">
    <property type="term" value="F:monooxygenase activity"/>
    <property type="evidence" value="ECO:0007669"/>
    <property type="project" value="UniProtKB-KW"/>
</dbReference>
<dbReference type="GO" id="GO:0016705">
    <property type="term" value="F:oxidoreductase activity, acting on paired donors, with incorporation or reduction of molecular oxygen"/>
    <property type="evidence" value="ECO:0007669"/>
    <property type="project" value="InterPro"/>
</dbReference>
<dbReference type="Pfam" id="PF00067">
    <property type="entry name" value="p450"/>
    <property type="match status" value="1"/>
</dbReference>
<dbReference type="SUPFAM" id="SSF48264">
    <property type="entry name" value="Cytochrome P450"/>
    <property type="match status" value="1"/>
</dbReference>
<evidence type="ECO:0008006" key="10">
    <source>
        <dbReference type="Google" id="ProtNLM"/>
    </source>
</evidence>
<dbReference type="Proteomes" id="UP000053424">
    <property type="component" value="Unassembled WGS sequence"/>
</dbReference>
<evidence type="ECO:0000256" key="3">
    <source>
        <dbReference type="ARBA" id="ARBA00022723"/>
    </source>
</evidence>
<sequence>MPNVSQIALSAATTFVFYRFVFRDRKLDHIPTVGYSTPFLSFFSAVRFFFSGREIVEEGYRRYPGQVWKLPMLEEWLVVVNGRDRVEDIRKATQDQLSGARSNPVFYQWDYTVGRDVTENPYHISIVRGPMTRNLVNQFEDIRDEMLWAVNDMISCQTGEWVSVPIFQGLVEVISRITTRAFLGVDLCRNAEFRRVCTQSTIELVKGRLLHLFPNALKPLMAKLLTNVDGVLDKIEKHLAPIIEERLEQERLHGPNWAGRPNDLITWILEGAKASHEEPTARNVAKRVILFTFTSTYTSAVTISQALCELAERPKYIQPLREEVDSVLANEGWTKASVGQLYKLDSFFRETQRYDGLGLVVMSRRVMKDFTFSDGTCVPAGTHLCVNARGNHRDDAHYPSANTFDGFRFAREGGVDQHLMVTPTLDYNAFGNGRPTCPGRFFAVAELKMILAHILSTYDVKLSEGPHPKMRWFEFKVIPNHSLRMMFRKRT</sequence>
<dbReference type="HOGENOM" id="CLU_022195_0_2_1"/>
<reference evidence="8 9" key="1">
    <citation type="submission" date="2014-04" db="EMBL/GenBank/DDBJ databases">
        <authorList>
            <consortium name="DOE Joint Genome Institute"/>
            <person name="Kuo A."/>
            <person name="Gay G."/>
            <person name="Dore J."/>
            <person name="Kohler A."/>
            <person name="Nagy L.G."/>
            <person name="Floudas D."/>
            <person name="Copeland A."/>
            <person name="Barry K.W."/>
            <person name="Cichocki N."/>
            <person name="Veneault-Fourrey C."/>
            <person name="LaButti K."/>
            <person name="Lindquist E.A."/>
            <person name="Lipzen A."/>
            <person name="Lundell T."/>
            <person name="Morin E."/>
            <person name="Murat C."/>
            <person name="Sun H."/>
            <person name="Tunlid A."/>
            <person name="Henrissat B."/>
            <person name="Grigoriev I.V."/>
            <person name="Hibbett D.S."/>
            <person name="Martin F."/>
            <person name="Nordberg H.P."/>
            <person name="Cantor M.N."/>
            <person name="Hua S.X."/>
        </authorList>
    </citation>
    <scope>NUCLEOTIDE SEQUENCE [LARGE SCALE GENOMIC DNA]</scope>
    <source>
        <strain evidence="9">h7</strain>
    </source>
</reference>
<dbReference type="GO" id="GO:0005506">
    <property type="term" value="F:iron ion binding"/>
    <property type="evidence" value="ECO:0007669"/>
    <property type="project" value="InterPro"/>
</dbReference>
<keyword evidence="7" id="KW-0503">Monooxygenase</keyword>
<dbReference type="InterPro" id="IPR036396">
    <property type="entry name" value="Cyt_P450_sf"/>
</dbReference>
<evidence type="ECO:0000313" key="8">
    <source>
        <dbReference type="EMBL" id="KIM34987.1"/>
    </source>
</evidence>
<accession>A0A0C2Y1M1</accession>
<dbReference type="STRING" id="686832.A0A0C2Y1M1"/>
<gene>
    <name evidence="8" type="ORF">M413DRAFT_449945</name>
</gene>
<evidence type="ECO:0000256" key="1">
    <source>
        <dbReference type="ARBA" id="ARBA00001971"/>
    </source>
</evidence>
<keyword evidence="5 6" id="KW-0408">Iron</keyword>
<comment type="similarity">
    <text evidence="2 7">Belongs to the cytochrome P450 family.</text>
</comment>
<evidence type="ECO:0000256" key="4">
    <source>
        <dbReference type="ARBA" id="ARBA00023002"/>
    </source>
</evidence>
<evidence type="ECO:0000256" key="6">
    <source>
        <dbReference type="PIRSR" id="PIRSR602403-1"/>
    </source>
</evidence>
<reference evidence="9" key="2">
    <citation type="submission" date="2015-01" db="EMBL/GenBank/DDBJ databases">
        <title>Evolutionary Origins and Diversification of the Mycorrhizal Mutualists.</title>
        <authorList>
            <consortium name="DOE Joint Genome Institute"/>
            <consortium name="Mycorrhizal Genomics Consortium"/>
            <person name="Kohler A."/>
            <person name="Kuo A."/>
            <person name="Nagy L.G."/>
            <person name="Floudas D."/>
            <person name="Copeland A."/>
            <person name="Barry K.W."/>
            <person name="Cichocki N."/>
            <person name="Veneault-Fourrey C."/>
            <person name="LaButti K."/>
            <person name="Lindquist E.A."/>
            <person name="Lipzen A."/>
            <person name="Lundell T."/>
            <person name="Morin E."/>
            <person name="Murat C."/>
            <person name="Riley R."/>
            <person name="Ohm R."/>
            <person name="Sun H."/>
            <person name="Tunlid A."/>
            <person name="Henrissat B."/>
            <person name="Grigoriev I.V."/>
            <person name="Hibbett D.S."/>
            <person name="Martin F."/>
        </authorList>
    </citation>
    <scope>NUCLEOTIDE SEQUENCE [LARGE SCALE GENOMIC DNA]</scope>
    <source>
        <strain evidence="9">h7</strain>
    </source>
</reference>
<keyword evidence="6 7" id="KW-0349">Heme</keyword>
<dbReference type="InterPro" id="IPR017972">
    <property type="entry name" value="Cyt_P450_CS"/>
</dbReference>
<dbReference type="PROSITE" id="PS00086">
    <property type="entry name" value="CYTOCHROME_P450"/>
    <property type="match status" value="1"/>
</dbReference>
<dbReference type="InterPro" id="IPR002403">
    <property type="entry name" value="Cyt_P450_E_grp-IV"/>
</dbReference>
<protein>
    <recommendedName>
        <fullName evidence="10">Cytochrome P450</fullName>
    </recommendedName>
</protein>
<dbReference type="Gene3D" id="1.10.630.10">
    <property type="entry name" value="Cytochrome P450"/>
    <property type="match status" value="1"/>
</dbReference>
<feature type="binding site" description="axial binding residue" evidence="6">
    <location>
        <position position="437"/>
    </location>
    <ligand>
        <name>heme</name>
        <dbReference type="ChEBI" id="CHEBI:30413"/>
    </ligand>
    <ligandPart>
        <name>Fe</name>
        <dbReference type="ChEBI" id="CHEBI:18248"/>
    </ligandPart>
</feature>
<dbReference type="CDD" id="cd11041">
    <property type="entry name" value="CYP503A1-like"/>
    <property type="match status" value="1"/>
</dbReference>
<evidence type="ECO:0000256" key="2">
    <source>
        <dbReference type="ARBA" id="ARBA00010617"/>
    </source>
</evidence>